<keyword evidence="9 10" id="KW-0342">GTP-binding</keyword>
<comment type="subunit">
    <text evidence="10">Homodimer. Heterotetramer of two MnmE and two MnmG subunits.</text>
</comment>
<keyword evidence="6 10" id="KW-0378">Hydrolase</keyword>
<organism evidence="13 14">
    <name type="scientific">Geothermobacter ehrlichii</name>
    <dbReference type="NCBI Taxonomy" id="213224"/>
    <lineage>
        <taxon>Bacteria</taxon>
        <taxon>Pseudomonadati</taxon>
        <taxon>Thermodesulfobacteriota</taxon>
        <taxon>Desulfuromonadia</taxon>
        <taxon>Desulfuromonadales</taxon>
        <taxon>Geothermobacteraceae</taxon>
        <taxon>Geothermobacter</taxon>
    </lineage>
</organism>
<dbReference type="Gene3D" id="1.20.120.430">
    <property type="entry name" value="tRNA modification GTPase MnmE domain 2"/>
    <property type="match status" value="1"/>
</dbReference>
<dbReference type="InterPro" id="IPR018948">
    <property type="entry name" value="GTP-bd_TrmE_N"/>
</dbReference>
<feature type="binding site" evidence="10">
    <location>
        <begin position="273"/>
        <end position="276"/>
    </location>
    <ligand>
        <name>GTP</name>
        <dbReference type="ChEBI" id="CHEBI:37565"/>
    </ligand>
</feature>
<dbReference type="PANTHER" id="PTHR42714">
    <property type="entry name" value="TRNA MODIFICATION GTPASE GTPBP3"/>
    <property type="match status" value="1"/>
</dbReference>
<sequence length="453" mass="49947">MRTDATIVAPATPRGESGLAVIRLSGDRAESILRRIFRPARPLDSFESHRLYYGHAVDGSEVVDEVMAVLMRAPKTFTREDVAEIHCHGGPLPVSRIVALCLRQGAVMARPGEFTLRAFLNGRLDLAQAEAVAGIIHARSEAAGRAALGQLEGRLSSRLRVLKKDLVELLAHLETHIDFVEEDIDLPDQDKWCERVAAVRRQVEEIAATYTSGRMLKDGVRVLILGKPNVGKSSLLNCMLGESRAIVSEWAGTTRDTIEENLVLNGFPLRLIDTAGIRQTEDPVEKEGVERARQKIRSADLVLFLVDGSRPIDDDDRLVFDFCPSERTLLVVNKIDLQQSPLPSWLSGLPRVSIGARDHIGIDRLGDALCRLLGDDRGDAGESLLVYESRHYQALLHCSQALDRLLQSLEQGESPEFLAVDLQDALRSLGEITGETTPDDVLDTIFSQFCIGK</sequence>
<evidence type="ECO:0000256" key="1">
    <source>
        <dbReference type="ARBA" id="ARBA00011043"/>
    </source>
</evidence>
<evidence type="ECO:0000259" key="12">
    <source>
        <dbReference type="PROSITE" id="PS51709"/>
    </source>
</evidence>
<dbReference type="NCBIfam" id="NF003661">
    <property type="entry name" value="PRK05291.1-3"/>
    <property type="match status" value="1"/>
</dbReference>
<dbReference type="FunFam" id="3.30.1360.120:FF:000003">
    <property type="entry name" value="tRNA modification GTPase MnmE"/>
    <property type="match status" value="1"/>
</dbReference>
<dbReference type="FunFam" id="3.40.50.300:FF:001376">
    <property type="entry name" value="tRNA modification GTPase MnmE"/>
    <property type="match status" value="1"/>
</dbReference>
<dbReference type="OrthoDB" id="9805918at2"/>
<dbReference type="SUPFAM" id="SSF52540">
    <property type="entry name" value="P-loop containing nucleoside triphosphate hydrolases"/>
    <property type="match status" value="1"/>
</dbReference>
<feature type="binding site" evidence="10">
    <location>
        <begin position="248"/>
        <end position="254"/>
    </location>
    <ligand>
        <name>GTP</name>
        <dbReference type="ChEBI" id="CHEBI:37565"/>
    </ligand>
</feature>
<dbReference type="InterPro" id="IPR027368">
    <property type="entry name" value="MnmE_dom2"/>
</dbReference>
<comment type="subcellular location">
    <subcellularLocation>
        <location evidence="10">Cytoplasm</location>
    </subcellularLocation>
</comment>
<protein>
    <recommendedName>
        <fullName evidence="10">tRNA modification GTPase MnmE</fullName>
        <ecNumber evidence="10">3.6.-.-</ecNumber>
    </recommendedName>
</protein>
<evidence type="ECO:0000256" key="10">
    <source>
        <dbReference type="HAMAP-Rule" id="MF_00379"/>
    </source>
</evidence>
<keyword evidence="3 10" id="KW-0819">tRNA processing</keyword>
<evidence type="ECO:0000256" key="11">
    <source>
        <dbReference type="RuleBase" id="RU003313"/>
    </source>
</evidence>
<keyword evidence="5 10" id="KW-0547">Nucleotide-binding</keyword>
<keyword evidence="7 10" id="KW-0460">Magnesium</keyword>
<evidence type="ECO:0000256" key="4">
    <source>
        <dbReference type="ARBA" id="ARBA00022723"/>
    </source>
</evidence>
<evidence type="ECO:0000256" key="6">
    <source>
        <dbReference type="ARBA" id="ARBA00022801"/>
    </source>
</evidence>
<feature type="domain" description="TrmE-type G" evidence="12">
    <location>
        <begin position="219"/>
        <end position="374"/>
    </location>
</feature>
<dbReference type="Pfam" id="PF01926">
    <property type="entry name" value="MMR_HSR1"/>
    <property type="match status" value="1"/>
</dbReference>
<dbReference type="RefSeq" id="WP_148896308.1">
    <property type="nucleotide sequence ID" value="NZ_VNIB01000009.1"/>
</dbReference>
<dbReference type="GO" id="GO:0042802">
    <property type="term" value="F:identical protein binding"/>
    <property type="evidence" value="ECO:0007669"/>
    <property type="project" value="UniProtKB-ARBA"/>
</dbReference>
<dbReference type="Proteomes" id="UP000324159">
    <property type="component" value="Unassembled WGS sequence"/>
</dbReference>
<keyword evidence="4 10" id="KW-0479">Metal-binding</keyword>
<feature type="binding site" evidence="10">
    <location>
        <position position="254"/>
    </location>
    <ligand>
        <name>Mg(2+)</name>
        <dbReference type="ChEBI" id="CHEBI:18420"/>
    </ligand>
</feature>
<dbReference type="InterPro" id="IPR006073">
    <property type="entry name" value="GTP-bd"/>
</dbReference>
<dbReference type="InterPro" id="IPR031168">
    <property type="entry name" value="G_TrmE"/>
</dbReference>
<dbReference type="EMBL" id="VNIB01000009">
    <property type="protein sequence ID" value="TYO97663.1"/>
    <property type="molecule type" value="Genomic_DNA"/>
</dbReference>
<keyword evidence="2 10" id="KW-0963">Cytoplasm</keyword>
<evidence type="ECO:0000256" key="8">
    <source>
        <dbReference type="ARBA" id="ARBA00022958"/>
    </source>
</evidence>
<feature type="binding site" evidence="10">
    <location>
        <begin position="229"/>
        <end position="234"/>
    </location>
    <ligand>
        <name>GTP</name>
        <dbReference type="ChEBI" id="CHEBI:37565"/>
    </ligand>
</feature>
<dbReference type="AlphaFoldDB" id="A0A5D3WIE9"/>
<proteinExistence type="inferred from homology"/>
<evidence type="ECO:0000256" key="9">
    <source>
        <dbReference type="ARBA" id="ARBA00023134"/>
    </source>
</evidence>
<dbReference type="InterPro" id="IPR004520">
    <property type="entry name" value="GTPase_MnmE"/>
</dbReference>
<evidence type="ECO:0000256" key="7">
    <source>
        <dbReference type="ARBA" id="ARBA00022842"/>
    </source>
</evidence>
<evidence type="ECO:0000313" key="14">
    <source>
        <dbReference type="Proteomes" id="UP000324159"/>
    </source>
</evidence>
<dbReference type="NCBIfam" id="TIGR00231">
    <property type="entry name" value="small_GTP"/>
    <property type="match status" value="1"/>
</dbReference>
<evidence type="ECO:0000256" key="5">
    <source>
        <dbReference type="ARBA" id="ARBA00022741"/>
    </source>
</evidence>
<reference evidence="13 14" key="1">
    <citation type="submission" date="2019-07" db="EMBL/GenBank/DDBJ databases">
        <title>Genomic Encyclopedia of Type Strains, Phase IV (KMG-IV): sequencing the most valuable type-strain genomes for metagenomic binning, comparative biology and taxonomic classification.</title>
        <authorList>
            <person name="Goeker M."/>
        </authorList>
    </citation>
    <scope>NUCLEOTIDE SEQUENCE [LARGE SCALE GENOMIC DNA]</scope>
    <source>
        <strain evidence="13 14">SS015</strain>
    </source>
</reference>
<dbReference type="InterPro" id="IPR005225">
    <property type="entry name" value="Small_GTP-bd"/>
</dbReference>
<evidence type="ECO:0000313" key="13">
    <source>
        <dbReference type="EMBL" id="TYO97663.1"/>
    </source>
</evidence>
<dbReference type="CDD" id="cd14858">
    <property type="entry name" value="TrmE_N"/>
    <property type="match status" value="1"/>
</dbReference>
<dbReference type="InterPro" id="IPR025867">
    <property type="entry name" value="MnmE_helical"/>
</dbReference>
<feature type="binding site" evidence="10">
    <location>
        <position position="123"/>
    </location>
    <ligand>
        <name>(6S)-5-formyl-5,6,7,8-tetrahydrofolate</name>
        <dbReference type="ChEBI" id="CHEBI:57457"/>
    </ligand>
</feature>
<comment type="similarity">
    <text evidence="1 10 11">Belongs to the TRAFAC class TrmE-Era-EngA-EngB-Septin-like GTPase superfamily. TrmE GTPase family.</text>
</comment>
<dbReference type="PROSITE" id="PS51709">
    <property type="entry name" value="G_TRME"/>
    <property type="match status" value="1"/>
</dbReference>
<evidence type="ECO:0000256" key="2">
    <source>
        <dbReference type="ARBA" id="ARBA00022490"/>
    </source>
</evidence>
<feature type="binding site" evidence="10">
    <location>
        <position position="23"/>
    </location>
    <ligand>
        <name>(6S)-5-formyl-5,6,7,8-tetrahydrofolate</name>
        <dbReference type="ChEBI" id="CHEBI:57457"/>
    </ligand>
</feature>
<dbReference type="GO" id="GO:0003924">
    <property type="term" value="F:GTPase activity"/>
    <property type="evidence" value="ECO:0007669"/>
    <property type="project" value="UniProtKB-UniRule"/>
</dbReference>
<dbReference type="SUPFAM" id="SSF116878">
    <property type="entry name" value="TrmE connector domain"/>
    <property type="match status" value="1"/>
</dbReference>
<dbReference type="GO" id="GO:0046872">
    <property type="term" value="F:metal ion binding"/>
    <property type="evidence" value="ECO:0007669"/>
    <property type="project" value="UniProtKB-KW"/>
</dbReference>
<feature type="binding site" evidence="10">
    <location>
        <position position="84"/>
    </location>
    <ligand>
        <name>(6S)-5-formyl-5,6,7,8-tetrahydrofolate</name>
        <dbReference type="ChEBI" id="CHEBI:57457"/>
    </ligand>
</feature>
<dbReference type="GO" id="GO:0005829">
    <property type="term" value="C:cytosol"/>
    <property type="evidence" value="ECO:0007669"/>
    <property type="project" value="TreeGrafter"/>
</dbReference>
<dbReference type="HAMAP" id="MF_00379">
    <property type="entry name" value="GTPase_MnmE"/>
    <property type="match status" value="1"/>
</dbReference>
<gene>
    <name evidence="10" type="primary">mnmE</name>
    <name evidence="10" type="synonym">trmE</name>
    <name evidence="13" type="ORF">EDC39_10966</name>
</gene>
<evidence type="ECO:0000256" key="3">
    <source>
        <dbReference type="ARBA" id="ARBA00022694"/>
    </source>
</evidence>
<dbReference type="GO" id="GO:0005525">
    <property type="term" value="F:GTP binding"/>
    <property type="evidence" value="ECO:0007669"/>
    <property type="project" value="UniProtKB-UniRule"/>
</dbReference>
<dbReference type="CDD" id="cd04164">
    <property type="entry name" value="trmE"/>
    <property type="match status" value="1"/>
</dbReference>
<comment type="caution">
    <text evidence="13">The sequence shown here is derived from an EMBL/GenBank/DDBJ whole genome shotgun (WGS) entry which is preliminary data.</text>
</comment>
<feature type="binding site" evidence="10">
    <location>
        <position position="233"/>
    </location>
    <ligand>
        <name>Mg(2+)</name>
        <dbReference type="ChEBI" id="CHEBI:18420"/>
    </ligand>
</feature>
<dbReference type="EC" id="3.6.-.-" evidence="10"/>
<dbReference type="GO" id="GO:0030488">
    <property type="term" value="P:tRNA methylation"/>
    <property type="evidence" value="ECO:0007669"/>
    <property type="project" value="TreeGrafter"/>
</dbReference>
<keyword evidence="8 10" id="KW-0630">Potassium</keyword>
<dbReference type="InterPro" id="IPR027417">
    <property type="entry name" value="P-loop_NTPase"/>
</dbReference>
<dbReference type="Gene3D" id="3.30.1360.120">
    <property type="entry name" value="Probable tRNA modification gtpase trme, domain 1"/>
    <property type="match status" value="1"/>
</dbReference>
<dbReference type="PANTHER" id="PTHR42714:SF2">
    <property type="entry name" value="TRNA MODIFICATION GTPASE GTPBP3, MITOCHONDRIAL"/>
    <property type="match status" value="1"/>
</dbReference>
<name>A0A5D3WIE9_9BACT</name>
<accession>A0A5D3WIE9</accession>
<comment type="cofactor">
    <cofactor evidence="10">
        <name>K(+)</name>
        <dbReference type="ChEBI" id="CHEBI:29103"/>
    </cofactor>
    <text evidence="10">Binds 1 potassium ion per subunit.</text>
</comment>
<comment type="function">
    <text evidence="10">Exhibits a very high intrinsic GTPase hydrolysis rate. Involved in the addition of a carboxymethylaminomethyl (cmnm) group at the wobble position (U34) of certain tRNAs, forming tRNA-cmnm(5)s(2)U34.</text>
</comment>
<keyword evidence="14" id="KW-1185">Reference proteome</keyword>
<dbReference type="GO" id="GO:0002098">
    <property type="term" value="P:tRNA wobble uridine modification"/>
    <property type="evidence" value="ECO:0007669"/>
    <property type="project" value="TreeGrafter"/>
</dbReference>
<feature type="binding site" evidence="10">
    <location>
        <position position="453"/>
    </location>
    <ligand>
        <name>(6S)-5-formyl-5,6,7,8-tetrahydrofolate</name>
        <dbReference type="ChEBI" id="CHEBI:57457"/>
    </ligand>
</feature>
<comment type="caution">
    <text evidence="10">Lacks conserved residue(s) required for the propagation of feature annotation.</text>
</comment>
<dbReference type="InterPro" id="IPR027266">
    <property type="entry name" value="TrmE/GcvT-like"/>
</dbReference>
<dbReference type="NCBIfam" id="TIGR00450">
    <property type="entry name" value="mnmE_trmE_thdF"/>
    <property type="match status" value="1"/>
</dbReference>
<dbReference type="Gene3D" id="3.40.50.300">
    <property type="entry name" value="P-loop containing nucleotide triphosphate hydrolases"/>
    <property type="match status" value="1"/>
</dbReference>
<dbReference type="Pfam" id="PF10396">
    <property type="entry name" value="TrmE_N"/>
    <property type="match status" value="1"/>
</dbReference>
<dbReference type="Pfam" id="PF12631">
    <property type="entry name" value="MnmE_helical"/>
    <property type="match status" value="1"/>
</dbReference>